<protein>
    <recommendedName>
        <fullName evidence="6">Pre-rRNA-processing protein TSR2</fullName>
    </recommendedName>
</protein>
<reference evidence="4" key="1">
    <citation type="journal article" date="2020" name="Stud. Mycol.">
        <title>101 Dothideomycetes genomes: a test case for predicting lifestyles and emergence of pathogens.</title>
        <authorList>
            <person name="Haridas S."/>
            <person name="Albert R."/>
            <person name="Binder M."/>
            <person name="Bloem J."/>
            <person name="Labutti K."/>
            <person name="Salamov A."/>
            <person name="Andreopoulos B."/>
            <person name="Baker S."/>
            <person name="Barry K."/>
            <person name="Bills G."/>
            <person name="Bluhm B."/>
            <person name="Cannon C."/>
            <person name="Castanera R."/>
            <person name="Culley D."/>
            <person name="Daum C."/>
            <person name="Ezra D."/>
            <person name="Gonzalez J."/>
            <person name="Henrissat B."/>
            <person name="Kuo A."/>
            <person name="Liang C."/>
            <person name="Lipzen A."/>
            <person name="Lutzoni F."/>
            <person name="Magnuson J."/>
            <person name="Mondo S."/>
            <person name="Nolan M."/>
            <person name="Ohm R."/>
            <person name="Pangilinan J."/>
            <person name="Park H.-J."/>
            <person name="Ramirez L."/>
            <person name="Alfaro M."/>
            <person name="Sun H."/>
            <person name="Tritt A."/>
            <person name="Yoshinaga Y."/>
            <person name="Zwiers L.-H."/>
            <person name="Turgeon B."/>
            <person name="Goodwin S."/>
            <person name="Spatafora J."/>
            <person name="Crous P."/>
            <person name="Grigoriev I."/>
        </authorList>
    </citation>
    <scope>NUCLEOTIDE SEQUENCE</scope>
    <source>
        <strain evidence="4">CBS 133067</strain>
    </source>
</reference>
<name>A0A9P4IEC2_9PEZI</name>
<dbReference type="GO" id="GO:0006364">
    <property type="term" value="P:rRNA processing"/>
    <property type="evidence" value="ECO:0007669"/>
    <property type="project" value="UniProtKB-KW"/>
</dbReference>
<evidence type="ECO:0000313" key="4">
    <source>
        <dbReference type="EMBL" id="KAF2097763.1"/>
    </source>
</evidence>
<evidence type="ECO:0008006" key="6">
    <source>
        <dbReference type="Google" id="ProtNLM"/>
    </source>
</evidence>
<dbReference type="OrthoDB" id="263560at2759"/>
<comment type="similarity">
    <text evidence="1">Belongs to the TSR2 family.</text>
</comment>
<feature type="region of interest" description="Disordered" evidence="3">
    <location>
        <begin position="149"/>
        <end position="184"/>
    </location>
</feature>
<evidence type="ECO:0000313" key="5">
    <source>
        <dbReference type="Proteomes" id="UP000799772"/>
    </source>
</evidence>
<evidence type="ECO:0000256" key="1">
    <source>
        <dbReference type="ARBA" id="ARBA00006524"/>
    </source>
</evidence>
<dbReference type="InterPro" id="IPR019398">
    <property type="entry name" value="Pre-rRNA_process_TSR2"/>
</dbReference>
<keyword evidence="5" id="KW-1185">Reference proteome</keyword>
<keyword evidence="2" id="KW-0698">rRNA processing</keyword>
<feature type="compositionally biased region" description="Acidic residues" evidence="3">
    <location>
        <begin position="157"/>
        <end position="177"/>
    </location>
</feature>
<dbReference type="Proteomes" id="UP000799772">
    <property type="component" value="Unassembled WGS sequence"/>
</dbReference>
<proteinExistence type="inferred from homology"/>
<accession>A0A9P4IEC2</accession>
<comment type="caution">
    <text evidence="4">The sequence shown here is derived from an EMBL/GenBank/DDBJ whole genome shotgun (WGS) entry which is preliminary data.</text>
</comment>
<dbReference type="Pfam" id="PF10273">
    <property type="entry name" value="WGG"/>
    <property type="match status" value="1"/>
</dbReference>
<organism evidence="4 5">
    <name type="scientific">Rhizodiscina lignyota</name>
    <dbReference type="NCBI Taxonomy" id="1504668"/>
    <lineage>
        <taxon>Eukaryota</taxon>
        <taxon>Fungi</taxon>
        <taxon>Dikarya</taxon>
        <taxon>Ascomycota</taxon>
        <taxon>Pezizomycotina</taxon>
        <taxon>Dothideomycetes</taxon>
        <taxon>Pleosporomycetidae</taxon>
        <taxon>Aulographales</taxon>
        <taxon>Rhizodiscinaceae</taxon>
        <taxon>Rhizodiscina</taxon>
    </lineage>
</organism>
<feature type="region of interest" description="Disordered" evidence="3">
    <location>
        <begin position="198"/>
        <end position="220"/>
    </location>
</feature>
<dbReference type="PANTHER" id="PTHR21250">
    <property type="entry name" value="PRE-RRNA-PROCESSING PROTEIN TSR2 HOMOLOG"/>
    <property type="match status" value="1"/>
</dbReference>
<evidence type="ECO:0000256" key="3">
    <source>
        <dbReference type="SAM" id="MobiDB-lite"/>
    </source>
</evidence>
<dbReference type="EMBL" id="ML978127">
    <property type="protein sequence ID" value="KAF2097763.1"/>
    <property type="molecule type" value="Genomic_DNA"/>
</dbReference>
<evidence type="ECO:0000256" key="2">
    <source>
        <dbReference type="ARBA" id="ARBA00022552"/>
    </source>
</evidence>
<gene>
    <name evidence="4" type="ORF">NA57DRAFT_56946</name>
</gene>
<dbReference type="AlphaFoldDB" id="A0A9P4IEC2"/>
<feature type="region of interest" description="Disordered" evidence="3">
    <location>
        <begin position="1"/>
        <end position="25"/>
    </location>
</feature>
<sequence>MASQARNGMSAPVSKPEPVSNPNATPEQKVANFTLAVSLLLVTWPALSLAVANSWGGPDSADKRDWLGGAIIDLFESAPGTDVEDVEDVLLQVMQDEFEVNLEDGSEVGVAKGIMKAREQCARGDFTEIKEMERVWRERKGPVPKPMEVIENVHDGEEIDDDEDYEDDDEDEDEDDGDVRMGDAEALVPDLVPVLKERAKKPEPEVDEDGFTKVVGKKKR</sequence>